<organism evidence="1 2">
    <name type="scientific">Methanoliparum thermophilum</name>
    <dbReference type="NCBI Taxonomy" id="2491083"/>
    <lineage>
        <taxon>Archaea</taxon>
        <taxon>Methanobacteriati</taxon>
        <taxon>Methanobacteriota</taxon>
        <taxon>Candidatus Methanoliparia</taxon>
        <taxon>Candidatus Methanoliparales</taxon>
        <taxon>Candidatus Methanoliparaceae</taxon>
        <taxon>Candidatus Methanoliparum</taxon>
    </lineage>
</organism>
<dbReference type="AlphaFoldDB" id="A0A520KQL0"/>
<protein>
    <submittedName>
        <fullName evidence="1">Uncharacterized protein</fullName>
    </submittedName>
</protein>
<accession>A0A520KQL0</accession>
<proteinExistence type="predicted"/>
<sequence>MRKNLLKCIGCLLMIPSMLLILQSVNAVEIDKIGEKSVYPKIIYIQGEVSPNKIDFYSLEYLRKGAAVTIELDQPKTYGDSAKIRILDRMSPQSDIYPRWTSVYNGQPYQYIVPYSGEYMMQIRGSYPDTEYSGVITIVN</sequence>
<gene>
    <name evidence="1" type="ORF">EF806_06385</name>
</gene>
<reference evidence="1 2" key="1">
    <citation type="journal article" date="2019" name="Nat. Microbiol.">
        <title>Wide diversity of methane and short-chain alkane metabolisms in uncultured archaea.</title>
        <authorList>
            <person name="Borrel G."/>
            <person name="Adam P.S."/>
            <person name="McKay L.J."/>
            <person name="Chen L.X."/>
            <person name="Sierra-Garcia I.N."/>
            <person name="Sieber C.M."/>
            <person name="Letourneur Q."/>
            <person name="Ghozlane A."/>
            <person name="Andersen G.L."/>
            <person name="Li W.J."/>
            <person name="Hallam S.J."/>
            <person name="Muyzer G."/>
            <person name="de Oliveira V.M."/>
            <person name="Inskeep W.P."/>
            <person name="Banfield J.F."/>
            <person name="Gribaldo S."/>
        </authorList>
    </citation>
    <scope>NUCLEOTIDE SEQUENCE [LARGE SCALE GENOMIC DNA]</scope>
    <source>
        <strain evidence="1">NM1a</strain>
    </source>
</reference>
<comment type="caution">
    <text evidence="1">The sequence shown here is derived from an EMBL/GenBank/DDBJ whole genome shotgun (WGS) entry which is preliminary data.</text>
</comment>
<dbReference type="EMBL" id="RXIF01000012">
    <property type="protein sequence ID" value="RZN63855.1"/>
    <property type="molecule type" value="Genomic_DNA"/>
</dbReference>
<dbReference type="Proteomes" id="UP000317158">
    <property type="component" value="Unassembled WGS sequence"/>
</dbReference>
<name>A0A520KQL0_METT2</name>
<evidence type="ECO:0000313" key="2">
    <source>
        <dbReference type="Proteomes" id="UP000317158"/>
    </source>
</evidence>
<evidence type="ECO:0000313" key="1">
    <source>
        <dbReference type="EMBL" id="RZN63855.1"/>
    </source>
</evidence>